<name>A0A2M4C7V1_9DIPT</name>
<feature type="signal peptide" evidence="1">
    <location>
        <begin position="1"/>
        <end position="33"/>
    </location>
</feature>
<sequence>MASLRGALCWVVGRCCCCFASSVFLLQLDGVAGHRAFRSTSRQVASTKYLGQAFCFQSLELSALASQQATTNAVCHSHAEDFVFVHVTGRRLAPTSVFTRTHDAQGSDRHR</sequence>
<dbReference type="EMBL" id="GGFJ01012253">
    <property type="protein sequence ID" value="MBW61394.1"/>
    <property type="molecule type" value="Transcribed_RNA"/>
</dbReference>
<evidence type="ECO:0000313" key="2">
    <source>
        <dbReference type="EMBL" id="MBW61394.1"/>
    </source>
</evidence>
<accession>A0A2M4C7V1</accession>
<organism evidence="2">
    <name type="scientific">Anopheles marajoara</name>
    <dbReference type="NCBI Taxonomy" id="58244"/>
    <lineage>
        <taxon>Eukaryota</taxon>
        <taxon>Metazoa</taxon>
        <taxon>Ecdysozoa</taxon>
        <taxon>Arthropoda</taxon>
        <taxon>Hexapoda</taxon>
        <taxon>Insecta</taxon>
        <taxon>Pterygota</taxon>
        <taxon>Neoptera</taxon>
        <taxon>Endopterygota</taxon>
        <taxon>Diptera</taxon>
        <taxon>Nematocera</taxon>
        <taxon>Culicoidea</taxon>
        <taxon>Culicidae</taxon>
        <taxon>Anophelinae</taxon>
        <taxon>Anopheles</taxon>
    </lineage>
</organism>
<dbReference type="AlphaFoldDB" id="A0A2M4C7V1"/>
<feature type="chain" id="PRO_5014999145" evidence="1">
    <location>
        <begin position="34"/>
        <end position="111"/>
    </location>
</feature>
<reference evidence="2" key="1">
    <citation type="submission" date="2018-01" db="EMBL/GenBank/DDBJ databases">
        <title>An insight into the sialome of Amazonian anophelines.</title>
        <authorList>
            <person name="Ribeiro J.M."/>
            <person name="Scarpassa V."/>
            <person name="Calvo E."/>
        </authorList>
    </citation>
    <scope>NUCLEOTIDE SEQUENCE</scope>
    <source>
        <tissue evidence="2">Salivary glands</tissue>
    </source>
</reference>
<protein>
    <submittedName>
        <fullName evidence="2">Putative secreted protein</fullName>
    </submittedName>
</protein>
<evidence type="ECO:0000256" key="1">
    <source>
        <dbReference type="SAM" id="SignalP"/>
    </source>
</evidence>
<proteinExistence type="predicted"/>
<keyword evidence="1" id="KW-0732">Signal</keyword>